<evidence type="ECO:0000259" key="7">
    <source>
        <dbReference type="Pfam" id="PF02852"/>
    </source>
</evidence>
<feature type="binding site" evidence="5">
    <location>
        <position position="275"/>
    </location>
    <ligand>
        <name>NAD(+)</name>
        <dbReference type="ChEBI" id="CHEBI:57540"/>
    </ligand>
</feature>
<protein>
    <submittedName>
        <fullName evidence="9">Dihydrolipoyl dehydrogenase</fullName>
        <ecNumber evidence="9">1.8.1.4</ecNumber>
    </submittedName>
</protein>
<dbReference type="PANTHER" id="PTHR43014:SF4">
    <property type="entry name" value="PYRIDINE NUCLEOTIDE-DISULFIDE OXIDOREDUCTASE RCLA-RELATED"/>
    <property type="match status" value="1"/>
</dbReference>
<dbReference type="InterPro" id="IPR001100">
    <property type="entry name" value="Pyr_nuc-diS_OxRdtase"/>
</dbReference>
<evidence type="ECO:0000256" key="2">
    <source>
        <dbReference type="ARBA" id="ARBA00022630"/>
    </source>
</evidence>
<dbReference type="Gene3D" id="1.10.287.990">
    <property type="entry name" value="Fe,Mn superoxide dismutase (SOD) domain"/>
    <property type="match status" value="1"/>
</dbReference>
<feature type="binding site" evidence="5">
    <location>
        <position position="322"/>
    </location>
    <ligand>
        <name>FAD</name>
        <dbReference type="ChEBI" id="CHEBI:57692"/>
    </ligand>
</feature>
<feature type="domain" description="FAD/NAD(P)-binding" evidence="8">
    <location>
        <begin position="7"/>
        <end position="337"/>
    </location>
</feature>
<dbReference type="GO" id="GO:0004148">
    <property type="term" value="F:dihydrolipoyl dehydrogenase (NADH) activity"/>
    <property type="evidence" value="ECO:0007669"/>
    <property type="project" value="UniProtKB-EC"/>
</dbReference>
<evidence type="ECO:0000256" key="4">
    <source>
        <dbReference type="PIRSR" id="PIRSR000350-2"/>
    </source>
</evidence>
<accession>A0A558HHV0</accession>
<keyword evidence="5" id="KW-0520">NAD</keyword>
<proteinExistence type="inferred from homology"/>
<evidence type="ECO:0000256" key="6">
    <source>
        <dbReference type="PIRSR" id="PIRSR000350-4"/>
    </source>
</evidence>
<gene>
    <name evidence="9" type="ORF">FQP86_13055</name>
</gene>
<dbReference type="PANTHER" id="PTHR43014">
    <property type="entry name" value="MERCURIC REDUCTASE"/>
    <property type="match status" value="1"/>
</dbReference>
<dbReference type="InterPro" id="IPR004099">
    <property type="entry name" value="Pyr_nucl-diS_OxRdtase_dimer"/>
</dbReference>
<dbReference type="PRINTS" id="PR00368">
    <property type="entry name" value="FADPNR"/>
</dbReference>
<feature type="disulfide bond" description="Redox-active" evidence="6">
    <location>
        <begin position="43"/>
        <end position="48"/>
    </location>
</feature>
<feature type="binding site" evidence="5">
    <location>
        <begin position="180"/>
        <end position="187"/>
    </location>
    <ligand>
        <name>NAD(+)</name>
        <dbReference type="ChEBI" id="CHEBI:57540"/>
    </ligand>
</feature>
<sequence length="494" mass="54073">MNERQVEVAIIGAGSAGLGAYRAAKAHTDSVVMIEGGPYGTTCARVGCMPSKLLISAAEAAHHARDAGPFGIEIQGEVKVNGRAVMERIKRERDRFVGFVIESIEGIPSHDRLRGNARFETANSLIIGDNETRVTFERVIIATGSRPSYPGFFDNAGDRLIINDNVFEWNDLPESVAVFGPGVIGLELGQALSRLGVRIRMFGVGGAIGPLRDETIRANADRVFNEEFYLDPDAKVEKIERVEDDNGAGVEITFIERSSEARLTERFDYLLAATGRRPNVDSLNIDALNLKLDERGVPVFNRHTLQTRLADDQPSNVFIAGDANNDLPLLHEASDEGRIAGDNAGRFPEVRAGHRKSTIAVVFSDPQMATIGLSTAEIEQRYGACDCYATGEVDFTGQGRSRVMRMNKGMLRVYGEQGTGLLLGAEIFGPRAEHLAHLLAWAHQQRMTIEQMLEMPFYHPVIEEGLRTALRDLNANLQLGPAIVERCMECGPGD</sequence>
<dbReference type="GO" id="GO:0050660">
    <property type="term" value="F:flavin adenine dinucleotide binding"/>
    <property type="evidence" value="ECO:0007669"/>
    <property type="project" value="TreeGrafter"/>
</dbReference>
<dbReference type="Proteomes" id="UP000319941">
    <property type="component" value="Unassembled WGS sequence"/>
</dbReference>
<feature type="binding site" evidence="5">
    <location>
        <position position="52"/>
    </location>
    <ligand>
        <name>FAD</name>
        <dbReference type="ChEBI" id="CHEBI:57692"/>
    </ligand>
</feature>
<dbReference type="GO" id="GO:0003955">
    <property type="term" value="F:NAD(P)H dehydrogenase (quinone) activity"/>
    <property type="evidence" value="ECO:0007669"/>
    <property type="project" value="TreeGrafter"/>
</dbReference>
<keyword evidence="2" id="KW-0285">Flavoprotein</keyword>
<keyword evidence="3 5" id="KW-0274">FAD</keyword>
<evidence type="ECO:0000256" key="5">
    <source>
        <dbReference type="PIRSR" id="PIRSR000350-3"/>
    </source>
</evidence>
<dbReference type="Gene3D" id="3.50.50.60">
    <property type="entry name" value="FAD/NAD(P)-binding domain"/>
    <property type="match status" value="3"/>
</dbReference>
<dbReference type="SUPFAM" id="SSF55424">
    <property type="entry name" value="FAD/NAD-linked reductases, dimerisation (C-terminal) domain"/>
    <property type="match status" value="1"/>
</dbReference>
<feature type="active site" description="Proton acceptor" evidence="4">
    <location>
        <position position="459"/>
    </location>
</feature>
<feature type="binding site" evidence="5">
    <location>
        <begin position="143"/>
        <end position="145"/>
    </location>
    <ligand>
        <name>FAD</name>
        <dbReference type="ChEBI" id="CHEBI:57692"/>
    </ligand>
</feature>
<comment type="similarity">
    <text evidence="1">Belongs to the class-I pyridine nucleotide-disulfide oxidoreductase family.</text>
</comment>
<dbReference type="Pfam" id="PF07992">
    <property type="entry name" value="Pyr_redox_2"/>
    <property type="match status" value="1"/>
</dbReference>
<keyword evidence="9" id="KW-0560">Oxidoreductase</keyword>
<name>A0A558HHV0_9GAMM</name>
<organism evidence="9 10">
    <name type="scientific">Cobetia crustatorum</name>
    <dbReference type="NCBI Taxonomy" id="553385"/>
    <lineage>
        <taxon>Bacteria</taxon>
        <taxon>Pseudomonadati</taxon>
        <taxon>Pseudomonadota</taxon>
        <taxon>Gammaproteobacteria</taxon>
        <taxon>Oceanospirillales</taxon>
        <taxon>Halomonadaceae</taxon>
        <taxon>Cobetia</taxon>
    </lineage>
</organism>
<keyword evidence="5" id="KW-0547">Nucleotide-binding</keyword>
<evidence type="ECO:0000313" key="9">
    <source>
        <dbReference type="EMBL" id="TVU68715.1"/>
    </source>
</evidence>
<dbReference type="NCBIfam" id="NF004939">
    <property type="entry name" value="PRK06292.1-1"/>
    <property type="match status" value="1"/>
</dbReference>
<comment type="caution">
    <text evidence="9">The sequence shown here is derived from an EMBL/GenBank/DDBJ whole genome shotgun (WGS) entry which is preliminary data.</text>
</comment>
<dbReference type="OrthoDB" id="9800167at2"/>
<dbReference type="InterPro" id="IPR036188">
    <property type="entry name" value="FAD/NAD-bd_sf"/>
</dbReference>
<dbReference type="EMBL" id="VNFH01000009">
    <property type="protein sequence ID" value="TVU68715.1"/>
    <property type="molecule type" value="Genomic_DNA"/>
</dbReference>
<evidence type="ECO:0000256" key="1">
    <source>
        <dbReference type="ARBA" id="ARBA00007532"/>
    </source>
</evidence>
<dbReference type="STRING" id="553385.GCA_000591415_01467"/>
<feature type="domain" description="Pyridine nucleotide-disulphide oxidoreductase dimerisation" evidence="7">
    <location>
        <begin position="360"/>
        <end position="469"/>
    </location>
</feature>
<dbReference type="PRINTS" id="PR00411">
    <property type="entry name" value="PNDRDTASEI"/>
</dbReference>
<comment type="cofactor">
    <cofactor evidence="5">
        <name>FAD</name>
        <dbReference type="ChEBI" id="CHEBI:57692"/>
    </cofactor>
    <text evidence="5">Binds 1 FAD per subunit.</text>
</comment>
<dbReference type="SUPFAM" id="SSF51905">
    <property type="entry name" value="FAD/NAD(P)-binding domain"/>
    <property type="match status" value="1"/>
</dbReference>
<dbReference type="Pfam" id="PF02852">
    <property type="entry name" value="Pyr_redox_dim"/>
    <property type="match status" value="1"/>
</dbReference>
<dbReference type="PIRSF" id="PIRSF000350">
    <property type="entry name" value="Mercury_reductase_MerA"/>
    <property type="match status" value="1"/>
</dbReference>
<reference evidence="9 10" key="1">
    <citation type="submission" date="2019-07" db="EMBL/GenBank/DDBJ databases">
        <title>Diversity of Bacteria from Kongsfjorden, Arctic.</title>
        <authorList>
            <person name="Yu Y."/>
        </authorList>
    </citation>
    <scope>NUCLEOTIDE SEQUENCE [LARGE SCALE GENOMIC DNA]</scope>
    <source>
        <strain evidence="9 10">SM1923</strain>
    </source>
</reference>
<evidence type="ECO:0000313" key="10">
    <source>
        <dbReference type="Proteomes" id="UP000319941"/>
    </source>
</evidence>
<dbReference type="EC" id="1.8.1.4" evidence="9"/>
<dbReference type="AlphaFoldDB" id="A0A558HHV0"/>
<dbReference type="InterPro" id="IPR036324">
    <property type="entry name" value="Mn/Fe_SOD_N_sf"/>
</dbReference>
<dbReference type="InterPro" id="IPR023753">
    <property type="entry name" value="FAD/NAD-binding_dom"/>
</dbReference>
<dbReference type="RefSeq" id="WP_144727800.1">
    <property type="nucleotide sequence ID" value="NZ_CAWOWR010000147.1"/>
</dbReference>
<keyword evidence="10" id="KW-1185">Reference proteome</keyword>
<evidence type="ECO:0000256" key="3">
    <source>
        <dbReference type="ARBA" id="ARBA00022827"/>
    </source>
</evidence>
<evidence type="ECO:0000259" key="8">
    <source>
        <dbReference type="Pfam" id="PF07992"/>
    </source>
</evidence>
<dbReference type="Gene3D" id="3.30.390.30">
    <property type="match status" value="1"/>
</dbReference>
<dbReference type="InterPro" id="IPR016156">
    <property type="entry name" value="FAD/NAD-linked_Rdtase_dimer_sf"/>
</dbReference>